<keyword evidence="8" id="KW-1185">Reference proteome</keyword>
<evidence type="ECO:0000313" key="8">
    <source>
        <dbReference type="Proteomes" id="UP001431656"/>
    </source>
</evidence>
<dbReference type="PANTHER" id="PTHR42987:SF4">
    <property type="entry name" value="PROTEASE SOHB-RELATED"/>
    <property type="match status" value="1"/>
</dbReference>
<keyword evidence="3" id="KW-0378">Hydrolase</keyword>
<feature type="domain" description="Peptidase S49" evidence="6">
    <location>
        <begin position="140"/>
        <end position="302"/>
    </location>
</feature>
<dbReference type="Gene3D" id="6.20.330.10">
    <property type="match status" value="1"/>
</dbReference>
<evidence type="ECO:0000256" key="1">
    <source>
        <dbReference type="ARBA" id="ARBA00008683"/>
    </source>
</evidence>
<evidence type="ECO:0000313" key="7">
    <source>
        <dbReference type="EMBL" id="BEH03621.1"/>
    </source>
</evidence>
<accession>A0AAN0K9P5</accession>
<dbReference type="InterPro" id="IPR029045">
    <property type="entry name" value="ClpP/crotonase-like_dom_sf"/>
</dbReference>
<dbReference type="Gene3D" id="3.90.226.10">
    <property type="entry name" value="2-enoyl-CoA Hydratase, Chain A, domain 1"/>
    <property type="match status" value="1"/>
</dbReference>
<comment type="similarity">
    <text evidence="1">Belongs to the peptidase S49 family.</text>
</comment>
<keyword evidence="5" id="KW-0812">Transmembrane</keyword>
<dbReference type="KEGG" id="broo:brsh051_29020"/>
<dbReference type="Pfam" id="PF01343">
    <property type="entry name" value="Peptidase_S49"/>
    <property type="match status" value="1"/>
</dbReference>
<evidence type="ECO:0000256" key="5">
    <source>
        <dbReference type="SAM" id="Phobius"/>
    </source>
</evidence>
<keyword evidence="5" id="KW-1133">Transmembrane helix</keyword>
<dbReference type="Proteomes" id="UP001431656">
    <property type="component" value="Chromosome"/>
</dbReference>
<proteinExistence type="inferred from homology"/>
<gene>
    <name evidence="7" type="primary">sppA</name>
    <name evidence="7" type="ORF">brsh051_29020</name>
</gene>
<keyword evidence="5" id="KW-0472">Membrane</keyword>
<dbReference type="SUPFAM" id="SSF52096">
    <property type="entry name" value="ClpP/crotonase"/>
    <property type="match status" value="1"/>
</dbReference>
<name>A0AAN0K9P5_9ACTN</name>
<keyword evidence="2" id="KW-0645">Protease</keyword>
<dbReference type="GO" id="GO:0008236">
    <property type="term" value="F:serine-type peptidase activity"/>
    <property type="evidence" value="ECO:0007669"/>
    <property type="project" value="UniProtKB-KW"/>
</dbReference>
<organism evidence="7 8">
    <name type="scientific">Brooklawnia propionicigenes</name>
    <dbReference type="NCBI Taxonomy" id="3041175"/>
    <lineage>
        <taxon>Bacteria</taxon>
        <taxon>Bacillati</taxon>
        <taxon>Actinomycetota</taxon>
        <taxon>Actinomycetes</taxon>
        <taxon>Propionibacteriales</taxon>
        <taxon>Propionibacteriaceae</taxon>
        <taxon>Brooklawnia</taxon>
    </lineage>
</organism>
<keyword evidence="4" id="KW-0720">Serine protease</keyword>
<dbReference type="InterPro" id="IPR047272">
    <property type="entry name" value="S49_SppA_C"/>
</dbReference>
<dbReference type="PANTHER" id="PTHR42987">
    <property type="entry name" value="PEPTIDASE S49"/>
    <property type="match status" value="1"/>
</dbReference>
<evidence type="ECO:0000256" key="4">
    <source>
        <dbReference type="ARBA" id="ARBA00022825"/>
    </source>
</evidence>
<dbReference type="EMBL" id="AP028056">
    <property type="protein sequence ID" value="BEH03621.1"/>
    <property type="molecule type" value="Genomic_DNA"/>
</dbReference>
<evidence type="ECO:0000256" key="2">
    <source>
        <dbReference type="ARBA" id="ARBA00022670"/>
    </source>
</evidence>
<dbReference type="CDD" id="cd07023">
    <property type="entry name" value="S49_Sppa_N_C"/>
    <property type="match status" value="1"/>
</dbReference>
<protein>
    <submittedName>
        <fullName evidence="7">Signal peptide peptidase SppA</fullName>
    </submittedName>
</protein>
<dbReference type="GO" id="GO:0006508">
    <property type="term" value="P:proteolysis"/>
    <property type="evidence" value="ECO:0007669"/>
    <property type="project" value="UniProtKB-KW"/>
</dbReference>
<evidence type="ECO:0000259" key="6">
    <source>
        <dbReference type="Pfam" id="PF01343"/>
    </source>
</evidence>
<dbReference type="AlphaFoldDB" id="A0AAN0K9P5"/>
<evidence type="ECO:0000256" key="3">
    <source>
        <dbReference type="ARBA" id="ARBA00022801"/>
    </source>
</evidence>
<reference evidence="7" key="1">
    <citation type="journal article" date="2024" name="Int. J. Syst. Evol. Microbiol.">
        <title>Brooklawnia propionicigenes sp. nov., a facultatively anaerobic, propionate-producing bacterium isolated from a methanogenic reactor treating waste from cattle farms.</title>
        <authorList>
            <person name="Akita Y."/>
            <person name="Ueki A."/>
            <person name="Tonouchi A."/>
            <person name="Sugawara Y."/>
            <person name="Honma S."/>
            <person name="Kaku N."/>
            <person name="Ueki K."/>
        </authorList>
    </citation>
    <scope>NUCLEOTIDE SEQUENCE</scope>
    <source>
        <strain evidence="7">SH051</strain>
    </source>
</reference>
<feature type="transmembrane region" description="Helical" evidence="5">
    <location>
        <begin position="20"/>
        <end position="44"/>
    </location>
</feature>
<dbReference type="InterPro" id="IPR002142">
    <property type="entry name" value="Peptidase_S49"/>
</dbReference>
<sequence length="368" mass="38107">MPAPQSSFKQPFAKGFGAGLGLTVGAGAVALVLTVVSLLGMGLIGRTLGNVATSAQNSMSHVWGPANASNTLLAINISGVIDNTGSATLYSSATYGYEIADQLDALKADDYAGVVLLMDTPGGSISGARAIADAIVRYQERTGKKVVAYVQAMAASGGMYAMAPADLIISDYGTLIGSIGVIMGPFEYYRDVTGLTGNILTSGVITTGGITYEYLTQGTGKDFGNPFREMSEQERATYTNGIAIEYQQFVDYVAQHRGIPADRIVNELGAYLFDPQTAIDKGLVDEIMGRPDGFLRAAEVSGVDPSDTKVVSPAMPSGLAQLFGVQARVYGHNVPLSTVDGSTPTSSICVGSPTVLAFAGDFTSVCGG</sequence>